<dbReference type="GO" id="GO:0008483">
    <property type="term" value="F:transaminase activity"/>
    <property type="evidence" value="ECO:0007669"/>
    <property type="project" value="TreeGrafter"/>
</dbReference>
<dbReference type="GO" id="GO:0000271">
    <property type="term" value="P:polysaccharide biosynthetic process"/>
    <property type="evidence" value="ECO:0007669"/>
    <property type="project" value="TreeGrafter"/>
</dbReference>
<dbReference type="InterPro" id="IPR015424">
    <property type="entry name" value="PyrdxlP-dep_Trfase"/>
</dbReference>
<dbReference type="GO" id="GO:0030170">
    <property type="term" value="F:pyridoxal phosphate binding"/>
    <property type="evidence" value="ECO:0007669"/>
    <property type="project" value="TreeGrafter"/>
</dbReference>
<dbReference type="RefSeq" id="WP_166652411.1">
    <property type="nucleotide sequence ID" value="NZ_SNZR01000011.1"/>
</dbReference>
<dbReference type="SUPFAM" id="SSF53383">
    <property type="entry name" value="PLP-dependent transferases"/>
    <property type="match status" value="1"/>
</dbReference>
<dbReference type="PIRSF" id="PIRSF000390">
    <property type="entry name" value="PLP_StrS"/>
    <property type="match status" value="1"/>
</dbReference>
<evidence type="ECO:0000256" key="5">
    <source>
        <dbReference type="RuleBase" id="RU004508"/>
    </source>
</evidence>
<proteinExistence type="inferred from homology"/>
<comment type="similarity">
    <text evidence="2 5">Belongs to the DegT/DnrJ/EryC1 family.</text>
</comment>
<dbReference type="Proteomes" id="UP000295122">
    <property type="component" value="Unassembled WGS sequence"/>
</dbReference>
<dbReference type="Gene3D" id="3.90.1150.10">
    <property type="entry name" value="Aspartate Aminotransferase, domain 1"/>
    <property type="match status" value="1"/>
</dbReference>
<dbReference type="Gene3D" id="3.40.640.10">
    <property type="entry name" value="Type I PLP-dependent aspartate aminotransferase-like (Major domain)"/>
    <property type="match status" value="1"/>
</dbReference>
<evidence type="ECO:0000256" key="3">
    <source>
        <dbReference type="PIRSR" id="PIRSR000390-1"/>
    </source>
</evidence>
<dbReference type="AlphaFoldDB" id="A0A4R7C9D0"/>
<feature type="modified residue" description="N6-(pyridoxal phosphate)lysine" evidence="4">
    <location>
        <position position="198"/>
    </location>
</feature>
<feature type="active site" description="Proton acceptor" evidence="3">
    <location>
        <position position="198"/>
    </location>
</feature>
<keyword evidence="1 4" id="KW-0663">Pyridoxal phosphate</keyword>
<sequence>MRIPLNDLKRLDPTLADELRRAADEVIASGWWLNGPKTSAFCEAFAAYLGASHCIGVANGTDALEIALRALLARDPRFAGADANPPEIVTVANAGGYATTAARAVGCAPVFADIAEESQLLAIDSAVAALGERSLAVVATHLYGGLVDVPALRAAMDAAGFAHVAILEDCAQAHGLRGCGGMAGGFGTIATFSFYPTKNLGALGDGGAIVTTDPDLAALVASLRQYGWGRKYEIDRAGGRNSRLDEIQAAFLHAMLPRLDANNARRVAILDAYARALPDHVRLVRSPAGTVGHLAIVMTEDRERLRAHLGESGVATDIHYPVADTDQPGWSALPGRIGPTGIDTTRRSIGRILTVPCFPQMSDDEIAHVSSTLSAYPR</sequence>
<organism evidence="6 7">
    <name type="scientific">Enterovirga rhinocerotis</name>
    <dbReference type="NCBI Taxonomy" id="1339210"/>
    <lineage>
        <taxon>Bacteria</taxon>
        <taxon>Pseudomonadati</taxon>
        <taxon>Pseudomonadota</taxon>
        <taxon>Alphaproteobacteria</taxon>
        <taxon>Hyphomicrobiales</taxon>
        <taxon>Methylobacteriaceae</taxon>
        <taxon>Enterovirga</taxon>
    </lineage>
</organism>
<dbReference type="EMBL" id="SNZR01000011">
    <property type="protein sequence ID" value="TDR95011.1"/>
    <property type="molecule type" value="Genomic_DNA"/>
</dbReference>
<dbReference type="InterPro" id="IPR015422">
    <property type="entry name" value="PyrdxlP-dep_Trfase_small"/>
</dbReference>
<dbReference type="InterPro" id="IPR000653">
    <property type="entry name" value="DegT/StrS_aminotransferase"/>
</dbReference>
<evidence type="ECO:0000256" key="1">
    <source>
        <dbReference type="ARBA" id="ARBA00022898"/>
    </source>
</evidence>
<accession>A0A4R7C9D0</accession>
<gene>
    <name evidence="6" type="ORF">EV668_2303</name>
</gene>
<protein>
    <submittedName>
        <fullName evidence="6">dTDP-4-amino-4,6-dideoxygalactose transaminase</fullName>
    </submittedName>
</protein>
<dbReference type="Pfam" id="PF01041">
    <property type="entry name" value="DegT_DnrJ_EryC1"/>
    <property type="match status" value="1"/>
</dbReference>
<evidence type="ECO:0000313" key="7">
    <source>
        <dbReference type="Proteomes" id="UP000295122"/>
    </source>
</evidence>
<evidence type="ECO:0000313" key="6">
    <source>
        <dbReference type="EMBL" id="TDR95011.1"/>
    </source>
</evidence>
<comment type="caution">
    <text evidence="6">The sequence shown here is derived from an EMBL/GenBank/DDBJ whole genome shotgun (WGS) entry which is preliminary data.</text>
</comment>
<evidence type="ECO:0000256" key="4">
    <source>
        <dbReference type="PIRSR" id="PIRSR000390-2"/>
    </source>
</evidence>
<evidence type="ECO:0000256" key="2">
    <source>
        <dbReference type="ARBA" id="ARBA00037999"/>
    </source>
</evidence>
<reference evidence="6 7" key="1">
    <citation type="submission" date="2019-03" db="EMBL/GenBank/DDBJ databases">
        <title>Genomic Encyclopedia of Type Strains, Phase IV (KMG-IV): sequencing the most valuable type-strain genomes for metagenomic binning, comparative biology and taxonomic classification.</title>
        <authorList>
            <person name="Goeker M."/>
        </authorList>
    </citation>
    <scope>NUCLEOTIDE SEQUENCE [LARGE SCALE GENOMIC DNA]</scope>
    <source>
        <strain evidence="6 7">DSM 25903</strain>
    </source>
</reference>
<dbReference type="PANTHER" id="PTHR30244:SF36">
    <property type="entry name" value="3-OXO-GLUCOSE-6-PHOSPHATE:GLUTAMATE AMINOTRANSFERASE"/>
    <property type="match status" value="1"/>
</dbReference>
<dbReference type="PANTHER" id="PTHR30244">
    <property type="entry name" value="TRANSAMINASE"/>
    <property type="match status" value="1"/>
</dbReference>
<dbReference type="InterPro" id="IPR015421">
    <property type="entry name" value="PyrdxlP-dep_Trfase_major"/>
</dbReference>
<name>A0A4R7C9D0_9HYPH</name>
<keyword evidence="7" id="KW-1185">Reference proteome</keyword>